<reference evidence="1 2" key="1">
    <citation type="submission" date="2020-08" db="EMBL/GenBank/DDBJ databases">
        <title>Novel species isolated from subtropical streams in China.</title>
        <authorList>
            <person name="Lu H."/>
        </authorList>
    </citation>
    <scope>NUCLEOTIDE SEQUENCE [LARGE SCALE GENOMIC DNA]</scope>
    <source>
        <strain evidence="1 2">KACC 16656</strain>
    </source>
</reference>
<dbReference type="EMBL" id="JACOFW010000010">
    <property type="protein sequence ID" value="MBC3807791.1"/>
    <property type="molecule type" value="Genomic_DNA"/>
</dbReference>
<proteinExistence type="predicted"/>
<comment type="caution">
    <text evidence="1">The sequence shown here is derived from an EMBL/GenBank/DDBJ whole genome shotgun (WGS) entry which is preliminary data.</text>
</comment>
<dbReference type="SUPFAM" id="SSF56059">
    <property type="entry name" value="Glutathione synthetase ATP-binding domain-like"/>
    <property type="match status" value="1"/>
</dbReference>
<evidence type="ECO:0000313" key="1">
    <source>
        <dbReference type="EMBL" id="MBC3807791.1"/>
    </source>
</evidence>
<accession>A0ABR6X4S3</accession>
<organism evidence="1 2">
    <name type="scientific">Undibacterium seohonense</name>
    <dbReference type="NCBI Taxonomy" id="1344950"/>
    <lineage>
        <taxon>Bacteria</taxon>
        <taxon>Pseudomonadati</taxon>
        <taxon>Pseudomonadota</taxon>
        <taxon>Betaproteobacteria</taxon>
        <taxon>Burkholderiales</taxon>
        <taxon>Oxalobacteraceae</taxon>
        <taxon>Undibacterium</taxon>
    </lineage>
</organism>
<protein>
    <submittedName>
        <fullName evidence="1">Uncharacterized protein</fullName>
    </submittedName>
</protein>
<gene>
    <name evidence="1" type="ORF">H8K52_10595</name>
</gene>
<keyword evidence="2" id="KW-1185">Reference proteome</keyword>
<name>A0ABR6X4S3_9BURK</name>
<dbReference type="RefSeq" id="WP_186922869.1">
    <property type="nucleotide sequence ID" value="NZ_JACOFW010000010.1"/>
</dbReference>
<sequence>MSSTEKLAADVCHVCDVKGGAAKTIQKLNSQCFCLSLPDGALKQALKVELAAPEIFELIEQRCPHVFSAQPVFVSESQQQAMAAVISAIEFVVAMPAFRDMILRSAPIIAQHGNQAAKGVFFGYDFHVHDERIGLIEVNTNAGGAMLNAVLARSQRACCAVMDDIVHDRSTVQAFEQDIIKMFRHEWTLAQGAHPTKLSRELATIAIVDDAPTEQYLYPEFLLFQQLFARFGIQAVIAPPQELIWRDGGLWHGDRMIDLVYNRLTDFYLEQPNANALRQAYLADAIVLTPHPQVHALFADKANLAIWTDPEQLQALGVSAQVQTCLLENIPRSEIVKPDQAERLWANRRHLFFKPKAGYGGRATYRGDKLTKRVWEEILAGDYIAQSIITPGERISGSPESPAQMKFDIRQYTYDAHVQWTAARLYQGQTTNFRTPGGGFAPVYTISDRDLAEKAEQMSALFMS</sequence>
<evidence type="ECO:0000313" key="2">
    <source>
        <dbReference type="Proteomes" id="UP000648257"/>
    </source>
</evidence>
<dbReference type="Proteomes" id="UP000648257">
    <property type="component" value="Unassembled WGS sequence"/>
</dbReference>